<dbReference type="AlphaFoldDB" id="A0A9W8NE34"/>
<feature type="region of interest" description="Disordered" evidence="1">
    <location>
        <begin position="1"/>
        <end position="29"/>
    </location>
</feature>
<organism evidence="2 3">
    <name type="scientific">Xylaria arbuscula</name>
    <dbReference type="NCBI Taxonomy" id="114810"/>
    <lineage>
        <taxon>Eukaryota</taxon>
        <taxon>Fungi</taxon>
        <taxon>Dikarya</taxon>
        <taxon>Ascomycota</taxon>
        <taxon>Pezizomycotina</taxon>
        <taxon>Sordariomycetes</taxon>
        <taxon>Xylariomycetidae</taxon>
        <taxon>Xylariales</taxon>
        <taxon>Xylariaceae</taxon>
        <taxon>Xylaria</taxon>
    </lineage>
</organism>
<keyword evidence="3" id="KW-1185">Reference proteome</keyword>
<evidence type="ECO:0000256" key="1">
    <source>
        <dbReference type="SAM" id="MobiDB-lite"/>
    </source>
</evidence>
<protein>
    <submittedName>
        <fullName evidence="2">Uncharacterized protein</fullName>
    </submittedName>
</protein>
<reference evidence="2" key="1">
    <citation type="submission" date="2022-07" db="EMBL/GenBank/DDBJ databases">
        <title>Genome Sequence of Xylaria arbuscula.</title>
        <authorList>
            <person name="Buettner E."/>
        </authorList>
    </citation>
    <scope>NUCLEOTIDE SEQUENCE</scope>
    <source>
        <strain evidence="2">VT107</strain>
    </source>
</reference>
<gene>
    <name evidence="2" type="ORF">NPX13_g5197</name>
</gene>
<dbReference type="Proteomes" id="UP001148614">
    <property type="component" value="Unassembled WGS sequence"/>
</dbReference>
<sequence>MKHMVHASGSLPLAEAEPGARSSQNGSQRAQTLLNCPLGGIDCSPNVKASLQSQISDSQALSVEYETEISKQGNDRQLRKKYLVIDVNRLCFEAFAVPPPRLTVTLYLVRFTLAHSDTHSRRVYPHLLQEQYQALVNSIESKEASAPDTHQNTEEFQAAPYEAPLLTKTRFNQAVLWVLGESADKLASTLLSTVPELPKEDQQILEGKLDDLSQKVGVLGKEVKESVSLINCAADGKKVAEIKGDINALGRDLVRRKKTNDPTQFAKIIANIGQAGDGGICGKLAKLDTILIGNEETPQMKNSENKAINQPLLYHFRDVLQARLTDTDRAPFYDIVDYQTDIKKWFTYVKGIQIKGNSLLVMEQLYKLVESRCSPNYPKGFANDQETIVETIKSYNEDLQTRIKQYEKILYEDGHGIMEWESCKLLLRASNVSLDKHWPTLYRLEHADKEGCLQIQDGQGWTGYGTLEDGQRIGRVEYSSAFGFVRLDDSSWSLRGSRYSIHPQDKEEAHLQRAGAGNDSQWGLYKGVKKWDQGTKLHMKIAPKFTPPGKDPRVTLVFLSEDGTETKKKYDVHIRESGLPTSLAFIDPTHPTTQPPKLTANYPFHGFAQPERYCSYDVSFQIQNLTKPGHVLVLQDVRGSVHPSGYRTHGTVWLNQQRSSIGVLTVGSDVQFVMKFKLFRLLNSSHNGQDQSHVKSLLFIDPEIGKLSLRKEGAVPVADVFVKVDKPAGLWRNYASATAFDSGIYSLAFSDLHTGEYDSSKVSSALTAELDANAQVQGRSWGVSRAKVGLAYTISGGERPTGEITITSND</sequence>
<proteinExistence type="predicted"/>
<name>A0A9W8NE34_9PEZI</name>
<accession>A0A9W8NE34</accession>
<evidence type="ECO:0000313" key="3">
    <source>
        <dbReference type="Proteomes" id="UP001148614"/>
    </source>
</evidence>
<evidence type="ECO:0000313" key="2">
    <source>
        <dbReference type="EMBL" id="KAJ3571991.1"/>
    </source>
</evidence>
<dbReference type="EMBL" id="JANPWZ010000802">
    <property type="protein sequence ID" value="KAJ3571991.1"/>
    <property type="molecule type" value="Genomic_DNA"/>
</dbReference>
<comment type="caution">
    <text evidence="2">The sequence shown here is derived from an EMBL/GenBank/DDBJ whole genome shotgun (WGS) entry which is preliminary data.</text>
</comment>